<sequence>MGAFFILSYLLKFVEPHVYPFGWLKLLAPVAVIRWLLAYETFTNTAMCTIFSISVVTAIVAFIFFGSQMFYTLNGYTMYDYHTLCRQFELHGDGETYSERLHMIFGHYWLVNFVFPLLCCPNQLTADVARNLFSAYSKDM</sequence>
<reference evidence="2 3" key="1">
    <citation type="submission" date="2018-11" db="EMBL/GenBank/DDBJ databases">
        <authorList>
            <consortium name="Pathogen Informatics"/>
        </authorList>
    </citation>
    <scope>NUCLEOTIDE SEQUENCE [LARGE SCALE GENOMIC DNA]</scope>
</reference>
<dbReference type="AlphaFoldDB" id="A0A3P7NM21"/>
<dbReference type="EMBL" id="UYRT01098081">
    <property type="protein sequence ID" value="VDN41580.1"/>
    <property type="molecule type" value="Genomic_DNA"/>
</dbReference>
<keyword evidence="1" id="KW-0472">Membrane</keyword>
<name>A0A3P7NM21_9BILA</name>
<dbReference type="OrthoDB" id="302728at2759"/>
<evidence type="ECO:0000256" key="1">
    <source>
        <dbReference type="SAM" id="Phobius"/>
    </source>
</evidence>
<evidence type="ECO:0000313" key="3">
    <source>
        <dbReference type="Proteomes" id="UP000271098"/>
    </source>
</evidence>
<evidence type="ECO:0000313" key="2">
    <source>
        <dbReference type="EMBL" id="VDN41580.1"/>
    </source>
</evidence>
<proteinExistence type="predicted"/>
<keyword evidence="3" id="KW-1185">Reference proteome</keyword>
<accession>A0A3P7NM21</accession>
<protein>
    <submittedName>
        <fullName evidence="2">Uncharacterized protein</fullName>
    </submittedName>
</protein>
<keyword evidence="1" id="KW-1133">Transmembrane helix</keyword>
<feature type="transmembrane region" description="Helical" evidence="1">
    <location>
        <begin position="49"/>
        <end position="71"/>
    </location>
</feature>
<gene>
    <name evidence="2" type="ORF">GPUH_LOCUS23516</name>
</gene>
<organism evidence="2 3">
    <name type="scientific">Gongylonema pulchrum</name>
    <dbReference type="NCBI Taxonomy" id="637853"/>
    <lineage>
        <taxon>Eukaryota</taxon>
        <taxon>Metazoa</taxon>
        <taxon>Ecdysozoa</taxon>
        <taxon>Nematoda</taxon>
        <taxon>Chromadorea</taxon>
        <taxon>Rhabditida</taxon>
        <taxon>Spirurina</taxon>
        <taxon>Spiruromorpha</taxon>
        <taxon>Spiruroidea</taxon>
        <taxon>Gongylonematidae</taxon>
        <taxon>Gongylonema</taxon>
    </lineage>
</organism>
<keyword evidence="1" id="KW-0812">Transmembrane</keyword>
<feature type="transmembrane region" description="Helical" evidence="1">
    <location>
        <begin position="20"/>
        <end position="37"/>
    </location>
</feature>
<dbReference type="Proteomes" id="UP000271098">
    <property type="component" value="Unassembled WGS sequence"/>
</dbReference>